<evidence type="ECO:0000259" key="2">
    <source>
        <dbReference type="Pfam" id="PF13472"/>
    </source>
</evidence>
<dbReference type="eggNOG" id="COG2755">
    <property type="taxonomic scope" value="Bacteria"/>
</dbReference>
<dbReference type="AlphaFoldDB" id="B8HQB7"/>
<reference evidence="3" key="1">
    <citation type="submission" date="2009-01" db="EMBL/GenBank/DDBJ databases">
        <title>Complete sequence of chromosome Cyanothece sp. PCC 7425.</title>
        <authorList>
            <consortium name="US DOE Joint Genome Institute"/>
            <person name="Lucas S."/>
            <person name="Copeland A."/>
            <person name="Lapidus A."/>
            <person name="Glavina del Rio T."/>
            <person name="Dalin E."/>
            <person name="Tice H."/>
            <person name="Bruce D."/>
            <person name="Goodwin L."/>
            <person name="Pitluck S."/>
            <person name="Sims D."/>
            <person name="Meineke L."/>
            <person name="Brettin T."/>
            <person name="Detter J.C."/>
            <person name="Han C."/>
            <person name="Larimer F."/>
            <person name="Land M."/>
            <person name="Hauser L."/>
            <person name="Kyrpides N."/>
            <person name="Ovchinnikova G."/>
            <person name="Liberton M."/>
            <person name="Stoeckel J."/>
            <person name="Banerjee A."/>
            <person name="Singh A."/>
            <person name="Page L."/>
            <person name="Sato H."/>
            <person name="Zhao L."/>
            <person name="Sherman L."/>
            <person name="Pakrasi H."/>
            <person name="Richardson P."/>
        </authorList>
    </citation>
    <scope>NUCLEOTIDE SEQUENCE</scope>
    <source>
        <strain evidence="3">PCC 7425</strain>
    </source>
</reference>
<dbReference type="InterPro" id="IPR036514">
    <property type="entry name" value="SGNH_hydro_sf"/>
</dbReference>
<feature type="domain" description="SGNH hydrolase-type esterase" evidence="2">
    <location>
        <begin position="77"/>
        <end position="231"/>
    </location>
</feature>
<dbReference type="InterPro" id="IPR013830">
    <property type="entry name" value="SGNH_hydro"/>
</dbReference>
<feature type="signal peptide" evidence="1">
    <location>
        <begin position="1"/>
        <end position="29"/>
    </location>
</feature>
<dbReference type="STRING" id="395961.Cyan7425_5221"/>
<accession>B8HQB7</accession>
<sequence>MLNSWTSTLLLGLALAVGNCILALQPSGATPAIAPNPSSPSPARDNLNNIPWWQVAVNYQVTATSNKQFQACLFGDAMSAELGNTLGEGTFNFALGGMSTTSLLIQLQRLVTANVQCSHAIIAIGTNDAWYGHEDQRFTQQLQQAIALGRKMGASQITLIPAFYATMAASQNVNLAGPLSRVDQINVLMQQVATAEKVTIAAEGIQALYKDQALNPDFSVDGVHLNDAGKKIYRQALLKILQPATATQSSSPTQS</sequence>
<protein>
    <recommendedName>
        <fullName evidence="2">SGNH hydrolase-type esterase domain-containing protein</fullName>
    </recommendedName>
</protein>
<evidence type="ECO:0000256" key="1">
    <source>
        <dbReference type="SAM" id="SignalP"/>
    </source>
</evidence>
<keyword evidence="1" id="KW-0732">Signal</keyword>
<dbReference type="EMBL" id="CP001344">
    <property type="protein sequence ID" value="ACL47514.1"/>
    <property type="molecule type" value="Genomic_DNA"/>
</dbReference>
<evidence type="ECO:0000313" key="3">
    <source>
        <dbReference type="EMBL" id="ACL47514.1"/>
    </source>
</evidence>
<name>B8HQB7_CYAP4</name>
<organism evidence="3">
    <name type="scientific">Cyanothece sp. (strain PCC 7425 / ATCC 29141)</name>
    <dbReference type="NCBI Taxonomy" id="395961"/>
    <lineage>
        <taxon>Bacteria</taxon>
        <taxon>Bacillati</taxon>
        <taxon>Cyanobacteriota</taxon>
        <taxon>Cyanophyceae</taxon>
        <taxon>Gomontiellales</taxon>
        <taxon>Cyanothecaceae</taxon>
        <taxon>Cyanothece</taxon>
    </lineage>
</organism>
<dbReference type="SUPFAM" id="SSF52266">
    <property type="entry name" value="SGNH hydrolase"/>
    <property type="match status" value="1"/>
</dbReference>
<dbReference type="OrthoDB" id="528350at2"/>
<dbReference type="HOGENOM" id="CLU_1127610_0_0_3"/>
<dbReference type="CDD" id="cd00229">
    <property type="entry name" value="SGNH_hydrolase"/>
    <property type="match status" value="1"/>
</dbReference>
<dbReference type="KEGG" id="cyn:Cyan7425_5221"/>
<feature type="chain" id="PRO_5002873792" description="SGNH hydrolase-type esterase domain-containing protein" evidence="1">
    <location>
        <begin position="30"/>
        <end position="255"/>
    </location>
</feature>
<gene>
    <name evidence="3" type="ordered locus">Cyan7425_5221</name>
</gene>
<proteinExistence type="predicted"/>
<dbReference type="Pfam" id="PF13472">
    <property type="entry name" value="Lipase_GDSL_2"/>
    <property type="match status" value="1"/>
</dbReference>
<dbReference type="Gene3D" id="3.40.50.1110">
    <property type="entry name" value="SGNH hydrolase"/>
    <property type="match status" value="1"/>
</dbReference>